<evidence type="ECO:0000259" key="6">
    <source>
        <dbReference type="PROSITE" id="PS51173"/>
    </source>
</evidence>
<evidence type="ECO:0000256" key="2">
    <source>
        <dbReference type="ARBA" id="ARBA00023295"/>
    </source>
</evidence>
<dbReference type="Pfam" id="PF00553">
    <property type="entry name" value="CBM_2"/>
    <property type="match status" value="1"/>
</dbReference>
<dbReference type="PROSITE" id="PS51910">
    <property type="entry name" value="GH18_2"/>
    <property type="match status" value="1"/>
</dbReference>
<dbReference type="Gene3D" id="2.60.40.10">
    <property type="entry name" value="Immunoglobulins"/>
    <property type="match status" value="1"/>
</dbReference>
<evidence type="ECO:0000256" key="4">
    <source>
        <dbReference type="SAM" id="SignalP"/>
    </source>
</evidence>
<keyword evidence="9" id="KW-1185">Reference proteome</keyword>
<dbReference type="InterPro" id="IPR001919">
    <property type="entry name" value="CBD2"/>
</dbReference>
<keyword evidence="3" id="KW-0624">Polysaccharide degradation</keyword>
<reference evidence="8 9" key="1">
    <citation type="submission" date="2024-09" db="EMBL/GenBank/DDBJ databases">
        <authorList>
            <person name="Sun Q."/>
            <person name="Mori K."/>
        </authorList>
    </citation>
    <scope>NUCLEOTIDE SEQUENCE [LARGE SCALE GENOMIC DNA]</scope>
    <source>
        <strain evidence="8 9">TBRC 1432</strain>
    </source>
</reference>
<feature type="domain" description="CBM2" evidence="6">
    <location>
        <begin position="22"/>
        <end position="129"/>
    </location>
</feature>
<dbReference type="InterPro" id="IPR017853">
    <property type="entry name" value="GH"/>
</dbReference>
<dbReference type="SUPFAM" id="SSF51445">
    <property type="entry name" value="(Trans)glycosidases"/>
    <property type="match status" value="1"/>
</dbReference>
<keyword evidence="2" id="KW-0378">Hydrolase</keyword>
<dbReference type="CDD" id="cd06543">
    <property type="entry name" value="GH18_PF-ChiA-like"/>
    <property type="match status" value="1"/>
</dbReference>
<keyword evidence="2" id="KW-0326">Glycosidase</keyword>
<dbReference type="PROSITE" id="PS50853">
    <property type="entry name" value="FN3"/>
    <property type="match status" value="1"/>
</dbReference>
<dbReference type="Proteomes" id="UP001589810">
    <property type="component" value="Unassembled WGS sequence"/>
</dbReference>
<protein>
    <submittedName>
        <fullName evidence="8">Cellulose binding domain-containing protein</fullName>
    </submittedName>
</protein>
<dbReference type="SMART" id="SM00060">
    <property type="entry name" value="FN3"/>
    <property type="match status" value="1"/>
</dbReference>
<evidence type="ECO:0000313" key="9">
    <source>
        <dbReference type="Proteomes" id="UP001589810"/>
    </source>
</evidence>
<dbReference type="PANTHER" id="PTHR42976">
    <property type="entry name" value="BIFUNCTIONAL CHITINASE/LYSOZYME-RELATED"/>
    <property type="match status" value="1"/>
</dbReference>
<keyword evidence="4" id="KW-0732">Signal</keyword>
<comment type="caution">
    <text evidence="8">The sequence shown here is derived from an EMBL/GenBank/DDBJ whole genome shotgun (WGS) entry which is preliminary data.</text>
</comment>
<dbReference type="SUPFAM" id="SSF49384">
    <property type="entry name" value="Carbohydrate-binding domain"/>
    <property type="match status" value="1"/>
</dbReference>
<dbReference type="Pfam" id="PF00041">
    <property type="entry name" value="fn3"/>
    <property type="match status" value="1"/>
</dbReference>
<dbReference type="SUPFAM" id="SSF49265">
    <property type="entry name" value="Fibronectin type III"/>
    <property type="match status" value="1"/>
</dbReference>
<evidence type="ECO:0000256" key="3">
    <source>
        <dbReference type="ARBA" id="ARBA00023326"/>
    </source>
</evidence>
<accession>A0ABV6N924</accession>
<organism evidence="8 9">
    <name type="scientific">Kutzneria chonburiensis</name>
    <dbReference type="NCBI Taxonomy" id="1483604"/>
    <lineage>
        <taxon>Bacteria</taxon>
        <taxon>Bacillati</taxon>
        <taxon>Actinomycetota</taxon>
        <taxon>Actinomycetes</taxon>
        <taxon>Pseudonocardiales</taxon>
        <taxon>Pseudonocardiaceae</taxon>
        <taxon>Kutzneria</taxon>
    </lineage>
</organism>
<feature type="domain" description="Fibronectin type-III" evidence="5">
    <location>
        <begin position="137"/>
        <end position="222"/>
    </location>
</feature>
<evidence type="ECO:0000259" key="7">
    <source>
        <dbReference type="PROSITE" id="PS51910"/>
    </source>
</evidence>
<keyword evidence="1" id="KW-0119">Carbohydrate metabolism</keyword>
<proteinExistence type="predicted"/>
<evidence type="ECO:0000259" key="5">
    <source>
        <dbReference type="PROSITE" id="PS50853"/>
    </source>
</evidence>
<dbReference type="PROSITE" id="PS51173">
    <property type="entry name" value="CBM2"/>
    <property type="match status" value="1"/>
</dbReference>
<dbReference type="InterPro" id="IPR052750">
    <property type="entry name" value="GH18_Chitinase"/>
</dbReference>
<dbReference type="SMART" id="SM00637">
    <property type="entry name" value="CBD_II"/>
    <property type="match status" value="1"/>
</dbReference>
<dbReference type="InterPro" id="IPR001223">
    <property type="entry name" value="Glyco_hydro18_cat"/>
</dbReference>
<dbReference type="PANTHER" id="PTHR42976:SF1">
    <property type="entry name" value="GH18 DOMAIN-CONTAINING PROTEIN-RELATED"/>
    <property type="match status" value="1"/>
</dbReference>
<dbReference type="RefSeq" id="WP_273940354.1">
    <property type="nucleotide sequence ID" value="NZ_CP097263.1"/>
</dbReference>
<dbReference type="Gene3D" id="2.60.40.290">
    <property type="match status" value="1"/>
</dbReference>
<dbReference type="CDD" id="cd00063">
    <property type="entry name" value="FN3"/>
    <property type="match status" value="1"/>
</dbReference>
<dbReference type="EMBL" id="JBHLUD010000020">
    <property type="protein sequence ID" value="MFC0549058.1"/>
    <property type="molecule type" value="Genomic_DNA"/>
</dbReference>
<dbReference type="Gene3D" id="3.20.20.80">
    <property type="entry name" value="Glycosidases"/>
    <property type="match status" value="1"/>
</dbReference>
<feature type="domain" description="GH18" evidence="7">
    <location>
        <begin position="230"/>
        <end position="521"/>
    </location>
</feature>
<dbReference type="InterPro" id="IPR012291">
    <property type="entry name" value="CBM2_carb-bd_dom_sf"/>
</dbReference>
<name>A0ABV6N924_9PSEU</name>
<evidence type="ECO:0000313" key="8">
    <source>
        <dbReference type="EMBL" id="MFC0549058.1"/>
    </source>
</evidence>
<dbReference type="InterPro" id="IPR036116">
    <property type="entry name" value="FN3_sf"/>
</dbReference>
<sequence length="521" mass="53855">MSRRLTLLVSAAALALIGTPAIAATPGAVSADFAQTSVWGGGYQGQYTVTNQSNHAISSWKVEFDLPAGTTVSSSWDATETVSGNHYTFTNKSYNGAVAAGATAAFGFVAGGSALPANCLLNGATCAGVVDTTPPSAPSNLKAGTVTTTGVALSWTGSTDNIGVTGYDVYRGTTKALTITGTSATVTGLAPSTPYTFTVKAHDLAGNQSAASNAITVTTAAGSGSGSTWPLKVAPYVDMGSWPTPVLTDTANASGLQNFTLAFVTGNGCKASWFNAYDPTTGWDRTDIDALRAQGGDVTISFGGEAGTELSGSCTDQTQIQQQYQAIITAYATSRLDFDIEGAAVVDHTSVDRRNAVLAKLQAANPGLQISYTLPVMPDGLTSDGTYIVQSAASHGVNVSLVNVMAMDYGQHDGIDMGVKAQQAAQATHDQLKVIYPSKTDAQLWGMVGVTPMLGVNDDSSTFSLANASSLATYANGKHLGELAFWEVTRDRNACNGSLTNCTNVTQQPYDFSKRFEAFTG</sequence>
<dbReference type="InterPro" id="IPR013783">
    <property type="entry name" value="Ig-like_fold"/>
</dbReference>
<dbReference type="InterPro" id="IPR003961">
    <property type="entry name" value="FN3_dom"/>
</dbReference>
<feature type="signal peptide" evidence="4">
    <location>
        <begin position="1"/>
        <end position="23"/>
    </location>
</feature>
<gene>
    <name evidence="8" type="ORF">ACFFH7_46635</name>
</gene>
<feature type="chain" id="PRO_5047538413" evidence="4">
    <location>
        <begin position="24"/>
        <end position="521"/>
    </location>
</feature>
<dbReference type="InterPro" id="IPR008965">
    <property type="entry name" value="CBM2/CBM3_carb-bd_dom_sf"/>
</dbReference>
<evidence type="ECO:0000256" key="1">
    <source>
        <dbReference type="ARBA" id="ARBA00023277"/>
    </source>
</evidence>